<dbReference type="PANTHER" id="PTHR43876">
    <property type="entry name" value="UBIQUINONE BIOSYNTHESIS MONOOXYGENASE COQ6, MITOCHONDRIAL"/>
    <property type="match status" value="1"/>
</dbReference>
<evidence type="ECO:0000256" key="7">
    <source>
        <dbReference type="ARBA" id="ARBA00023033"/>
    </source>
</evidence>
<dbReference type="RefSeq" id="WP_183961998.1">
    <property type="nucleotide sequence ID" value="NZ_JACHHP010000006.1"/>
</dbReference>
<evidence type="ECO:0000256" key="3">
    <source>
        <dbReference type="ARBA" id="ARBA00005349"/>
    </source>
</evidence>
<comment type="similarity">
    <text evidence="3">Belongs to the UbiH/COQ6 family.</text>
</comment>
<dbReference type="InterPro" id="IPR002938">
    <property type="entry name" value="FAD-bd"/>
</dbReference>
<evidence type="ECO:0000256" key="1">
    <source>
        <dbReference type="ARBA" id="ARBA00001974"/>
    </source>
</evidence>
<evidence type="ECO:0000256" key="6">
    <source>
        <dbReference type="ARBA" id="ARBA00023002"/>
    </source>
</evidence>
<evidence type="ECO:0000256" key="4">
    <source>
        <dbReference type="ARBA" id="ARBA00022630"/>
    </source>
</evidence>
<dbReference type="EC" id="1.14.13.-" evidence="9"/>
<dbReference type="Pfam" id="PF01494">
    <property type="entry name" value="FAD_binding_3"/>
    <property type="match status" value="1"/>
</dbReference>
<protein>
    <submittedName>
        <fullName evidence="9">2-octaprenyl-6-methoxyphenol hydroxylase</fullName>
        <ecNumber evidence="9">1.14.13.-</ecNumber>
    </submittedName>
</protein>
<dbReference type="InterPro" id="IPR036188">
    <property type="entry name" value="FAD/NAD-bd_sf"/>
</dbReference>
<keyword evidence="5" id="KW-0274">FAD</keyword>
<evidence type="ECO:0000256" key="5">
    <source>
        <dbReference type="ARBA" id="ARBA00022827"/>
    </source>
</evidence>
<dbReference type="GO" id="GO:0006744">
    <property type="term" value="P:ubiquinone biosynthetic process"/>
    <property type="evidence" value="ECO:0007669"/>
    <property type="project" value="UniProtKB-UniPathway"/>
</dbReference>
<dbReference type="EMBL" id="JACHHP010000006">
    <property type="protein sequence ID" value="MBB5209462.1"/>
    <property type="molecule type" value="Genomic_DNA"/>
</dbReference>
<accession>A0A7W8D9X0</accession>
<dbReference type="AlphaFoldDB" id="A0A7W8D9X0"/>
<sequence>MNNSCDVLIVGGGLVGASLACALDASGLATTLVEAAPAAAPQPPSFDERNLALAAASVNALTALGVLRHLPSAPAPIERIHVSSRGDFGALRLDARERGLAAFGQVVIARELGVALEARLGELRHLTRLRPARVDGIDTQPEAVHARLAGPDGGTRTLRARLLVAADGTASTLRGALGIEADIHDYAQTLFVSVMQAERDAARTAYERFTPDGPVAMLPLGGTRLGSVCTVARAKADAVAALDDAAYLDLVQQRFGWRLGRLLRVGRRSAYPLRRVQAQRLIAPRAVLVGNAAQTLHPIGAQGFNLGLRDALTLAEIVATGGDPGAPEALQRHAVRRSVDREATAAFSDGLARVFSNSFTPLRALRSLGLLALDRVPGLDAGFVAGAMGFRGDVPALAVSP</sequence>
<evidence type="ECO:0000313" key="9">
    <source>
        <dbReference type="EMBL" id="MBB5209462.1"/>
    </source>
</evidence>
<dbReference type="PRINTS" id="PR00420">
    <property type="entry name" value="RNGMNOXGNASE"/>
</dbReference>
<comment type="caution">
    <text evidence="9">The sequence shown here is derived from an EMBL/GenBank/DDBJ whole genome shotgun (WGS) entry which is preliminary data.</text>
</comment>
<organism evidence="9 10">
    <name type="scientific">Chiayiivirga flava</name>
    <dbReference type="NCBI Taxonomy" id="659595"/>
    <lineage>
        <taxon>Bacteria</taxon>
        <taxon>Pseudomonadati</taxon>
        <taxon>Pseudomonadota</taxon>
        <taxon>Gammaproteobacteria</taxon>
        <taxon>Lysobacterales</taxon>
        <taxon>Lysobacteraceae</taxon>
        <taxon>Chiayiivirga</taxon>
    </lineage>
</organism>
<dbReference type="InterPro" id="IPR010971">
    <property type="entry name" value="UbiH/COQ6"/>
</dbReference>
<keyword evidence="4" id="KW-0285">Flavoprotein</keyword>
<comment type="cofactor">
    <cofactor evidence="1">
        <name>FAD</name>
        <dbReference type="ChEBI" id="CHEBI:57692"/>
    </cofactor>
</comment>
<proteinExistence type="inferred from homology"/>
<feature type="domain" description="FAD-binding" evidence="8">
    <location>
        <begin position="5"/>
        <end position="320"/>
    </location>
</feature>
<keyword evidence="10" id="KW-1185">Reference proteome</keyword>
<dbReference type="SUPFAM" id="SSF51905">
    <property type="entry name" value="FAD/NAD(P)-binding domain"/>
    <property type="match status" value="1"/>
</dbReference>
<evidence type="ECO:0000256" key="2">
    <source>
        <dbReference type="ARBA" id="ARBA00004749"/>
    </source>
</evidence>
<keyword evidence="6 9" id="KW-0560">Oxidoreductase</keyword>
<dbReference type="NCBIfam" id="TIGR01988">
    <property type="entry name" value="Ubi-OHases"/>
    <property type="match status" value="1"/>
</dbReference>
<reference evidence="9 10" key="1">
    <citation type="submission" date="2020-08" db="EMBL/GenBank/DDBJ databases">
        <title>Genomic Encyclopedia of Type Strains, Phase IV (KMG-IV): sequencing the most valuable type-strain genomes for metagenomic binning, comparative biology and taxonomic classification.</title>
        <authorList>
            <person name="Goeker M."/>
        </authorList>
    </citation>
    <scope>NUCLEOTIDE SEQUENCE [LARGE SCALE GENOMIC DNA]</scope>
    <source>
        <strain evidence="9 10">DSM 24163</strain>
    </source>
</reference>
<evidence type="ECO:0000313" key="10">
    <source>
        <dbReference type="Proteomes" id="UP000521199"/>
    </source>
</evidence>
<gene>
    <name evidence="9" type="ORF">HNQ52_003031</name>
</gene>
<dbReference type="PANTHER" id="PTHR43876:SF8">
    <property type="entry name" value="2-OCTAPRENYL-6-METHOXYPHENOL HYDROXYLASE"/>
    <property type="match status" value="1"/>
</dbReference>
<comment type="pathway">
    <text evidence="2">Cofactor biosynthesis; ubiquinone biosynthesis.</text>
</comment>
<dbReference type="Gene3D" id="3.50.50.60">
    <property type="entry name" value="FAD/NAD(P)-binding domain"/>
    <property type="match status" value="2"/>
</dbReference>
<keyword evidence="7" id="KW-0503">Monooxygenase</keyword>
<dbReference type="GO" id="GO:0008681">
    <property type="term" value="F:2-octaprenyl-6-methoxyphenol hydroxylase activity"/>
    <property type="evidence" value="ECO:0007669"/>
    <property type="project" value="TreeGrafter"/>
</dbReference>
<name>A0A7W8D9X0_9GAMM</name>
<dbReference type="InterPro" id="IPR051205">
    <property type="entry name" value="UbiH/COQ6_monooxygenase"/>
</dbReference>
<dbReference type="Proteomes" id="UP000521199">
    <property type="component" value="Unassembled WGS sequence"/>
</dbReference>
<dbReference type="NCBIfam" id="NF004356">
    <property type="entry name" value="PRK05732.1"/>
    <property type="match status" value="1"/>
</dbReference>
<dbReference type="UniPathway" id="UPA00232"/>
<evidence type="ECO:0000259" key="8">
    <source>
        <dbReference type="Pfam" id="PF01494"/>
    </source>
</evidence>
<dbReference type="GO" id="GO:0071949">
    <property type="term" value="F:FAD binding"/>
    <property type="evidence" value="ECO:0007669"/>
    <property type="project" value="InterPro"/>
</dbReference>